<evidence type="ECO:0000313" key="5">
    <source>
        <dbReference type="Proteomes" id="UP000076798"/>
    </source>
</evidence>
<dbReference type="InterPro" id="IPR045340">
    <property type="entry name" value="DUF6533"/>
</dbReference>
<protein>
    <recommendedName>
        <fullName evidence="3">DUF6533 domain-containing protein</fullName>
    </recommendedName>
</protein>
<gene>
    <name evidence="4" type="ORF">SISSUDRAFT_1052284</name>
</gene>
<feature type="domain" description="DUF6533" evidence="3">
    <location>
        <begin position="35"/>
        <end position="78"/>
    </location>
</feature>
<feature type="transmembrane region" description="Helical" evidence="2">
    <location>
        <begin position="6"/>
        <end position="28"/>
    </location>
</feature>
<reference evidence="4 5" key="1">
    <citation type="journal article" date="2016" name="Mol. Biol. Evol.">
        <title>Comparative Genomics of Early-Diverging Mushroom-Forming Fungi Provides Insights into the Origins of Lignocellulose Decay Capabilities.</title>
        <authorList>
            <person name="Nagy L.G."/>
            <person name="Riley R."/>
            <person name="Tritt A."/>
            <person name="Adam C."/>
            <person name="Daum C."/>
            <person name="Floudas D."/>
            <person name="Sun H."/>
            <person name="Yadav J.S."/>
            <person name="Pangilinan J."/>
            <person name="Larsson K.H."/>
            <person name="Matsuura K."/>
            <person name="Barry K."/>
            <person name="Labutti K."/>
            <person name="Kuo R."/>
            <person name="Ohm R.A."/>
            <person name="Bhattacharya S.S."/>
            <person name="Shirouzu T."/>
            <person name="Yoshinaga Y."/>
            <person name="Martin F.M."/>
            <person name="Grigoriev I.V."/>
            <person name="Hibbett D.S."/>
        </authorList>
    </citation>
    <scope>NUCLEOTIDE SEQUENCE [LARGE SCALE GENOMIC DNA]</scope>
    <source>
        <strain evidence="4 5">HHB10207 ss-3</strain>
    </source>
</reference>
<feature type="transmembrane region" description="Helical" evidence="2">
    <location>
        <begin position="264"/>
        <end position="283"/>
    </location>
</feature>
<sequence>MTNSSSVTAAVMTSVGVPAYVVAEVFYIQFTQRACGLSALVLMGHDIVVTSEREIKYFWKRGWSIHKVLYFLMRYFSVVAQLVSVYIFFNPTSHHVCDFWLRWQVATSMLQLWFTQAVLCQIVRALYLNSRILLLIWFFFAVEMGTQIYFTVVAIPETAVYPFYPNKSVKQCGPRQGAPQVHLLWRYWLPALVFELVIFGFAFVRLWSTVADFGTGSFNLFKVRRKKATLMELILRDAMLYFVSVLVVDTASLLVFRFSNTTESFTSGYLAAFFSIVGTRIVLRLREADDQKLRGTLGGSTATALGPSNPLNKDAQDGTKRRRFGRYRRRDFSTQEISHDMAFRTVTTVATGAGELEPVSSDLGMWELDVEGADMIVEENEGETEADNETGNVDHSDDSEIKLDDEQFEDPQVIELQCVGRSMSSHPFLSRSDTADLVDPREPSPARTLVGDGRFPDSPV</sequence>
<evidence type="ECO:0000313" key="4">
    <source>
        <dbReference type="EMBL" id="KZT34812.1"/>
    </source>
</evidence>
<dbReference type="Pfam" id="PF20151">
    <property type="entry name" value="DUF6533"/>
    <property type="match status" value="1"/>
</dbReference>
<keyword evidence="5" id="KW-1185">Reference proteome</keyword>
<dbReference type="AlphaFoldDB" id="A0A165ZZV8"/>
<feature type="region of interest" description="Disordered" evidence="1">
    <location>
        <begin position="424"/>
        <end position="460"/>
    </location>
</feature>
<dbReference type="OrthoDB" id="3258294at2759"/>
<name>A0A165ZZV8_9AGAM</name>
<accession>A0A165ZZV8</accession>
<dbReference type="Proteomes" id="UP000076798">
    <property type="component" value="Unassembled WGS sequence"/>
</dbReference>
<keyword evidence="2" id="KW-0812">Transmembrane</keyword>
<proteinExistence type="predicted"/>
<feature type="transmembrane region" description="Helical" evidence="2">
    <location>
        <begin position="234"/>
        <end position="258"/>
    </location>
</feature>
<keyword evidence="2" id="KW-1133">Transmembrane helix</keyword>
<feature type="transmembrane region" description="Helical" evidence="2">
    <location>
        <begin position="109"/>
        <end position="127"/>
    </location>
</feature>
<dbReference type="EMBL" id="KV428164">
    <property type="protein sequence ID" value="KZT34812.1"/>
    <property type="molecule type" value="Genomic_DNA"/>
</dbReference>
<organism evidence="4 5">
    <name type="scientific">Sistotremastrum suecicum HHB10207 ss-3</name>
    <dbReference type="NCBI Taxonomy" id="1314776"/>
    <lineage>
        <taxon>Eukaryota</taxon>
        <taxon>Fungi</taxon>
        <taxon>Dikarya</taxon>
        <taxon>Basidiomycota</taxon>
        <taxon>Agaricomycotina</taxon>
        <taxon>Agaricomycetes</taxon>
        <taxon>Sistotremastrales</taxon>
        <taxon>Sistotremastraceae</taxon>
        <taxon>Sistotremastrum</taxon>
    </lineage>
</organism>
<feature type="transmembrane region" description="Helical" evidence="2">
    <location>
        <begin position="187"/>
        <end position="213"/>
    </location>
</feature>
<feature type="transmembrane region" description="Helical" evidence="2">
    <location>
        <begin position="68"/>
        <end position="89"/>
    </location>
</feature>
<feature type="transmembrane region" description="Helical" evidence="2">
    <location>
        <begin position="134"/>
        <end position="155"/>
    </location>
</feature>
<evidence type="ECO:0000256" key="1">
    <source>
        <dbReference type="SAM" id="MobiDB-lite"/>
    </source>
</evidence>
<keyword evidence="2" id="KW-0472">Membrane</keyword>
<feature type="region of interest" description="Disordered" evidence="1">
    <location>
        <begin position="298"/>
        <end position="320"/>
    </location>
</feature>
<evidence type="ECO:0000256" key="2">
    <source>
        <dbReference type="SAM" id="Phobius"/>
    </source>
</evidence>
<evidence type="ECO:0000259" key="3">
    <source>
        <dbReference type="Pfam" id="PF20151"/>
    </source>
</evidence>